<reference evidence="2" key="1">
    <citation type="journal article" date="2023" name="bioRxiv">
        <title>Improved chromosome-level genome assembly for marigold (Tagetes erecta).</title>
        <authorList>
            <person name="Jiang F."/>
            <person name="Yuan L."/>
            <person name="Wang S."/>
            <person name="Wang H."/>
            <person name="Xu D."/>
            <person name="Wang A."/>
            <person name="Fan W."/>
        </authorList>
    </citation>
    <scope>NUCLEOTIDE SEQUENCE</scope>
    <source>
        <strain evidence="2">WSJ</strain>
        <tissue evidence="2">Leaf</tissue>
    </source>
</reference>
<sequence length="123" mass="13860">MAPVHHHNLQCIITASDDQITVKCLHRFTSSPATPLISSNSGDGEDETNKSLKIRRRSLSSLSSSDESRSKPENDSIRGRGIRFNQRKINVSRSENDSIRGRGIQMCSDLNVIYLEKEENQYV</sequence>
<accession>A0AAD8P3D9</accession>
<feature type="region of interest" description="Disordered" evidence="1">
    <location>
        <begin position="31"/>
        <end position="97"/>
    </location>
</feature>
<dbReference type="Proteomes" id="UP001229421">
    <property type="component" value="Unassembled WGS sequence"/>
</dbReference>
<comment type="caution">
    <text evidence="2">The sequence shown here is derived from an EMBL/GenBank/DDBJ whole genome shotgun (WGS) entry which is preliminary data.</text>
</comment>
<organism evidence="2 3">
    <name type="scientific">Tagetes erecta</name>
    <name type="common">African marigold</name>
    <dbReference type="NCBI Taxonomy" id="13708"/>
    <lineage>
        <taxon>Eukaryota</taxon>
        <taxon>Viridiplantae</taxon>
        <taxon>Streptophyta</taxon>
        <taxon>Embryophyta</taxon>
        <taxon>Tracheophyta</taxon>
        <taxon>Spermatophyta</taxon>
        <taxon>Magnoliopsida</taxon>
        <taxon>eudicotyledons</taxon>
        <taxon>Gunneridae</taxon>
        <taxon>Pentapetalae</taxon>
        <taxon>asterids</taxon>
        <taxon>campanulids</taxon>
        <taxon>Asterales</taxon>
        <taxon>Asteraceae</taxon>
        <taxon>Asteroideae</taxon>
        <taxon>Heliantheae alliance</taxon>
        <taxon>Tageteae</taxon>
        <taxon>Tagetes</taxon>
    </lineage>
</organism>
<protein>
    <submittedName>
        <fullName evidence="2">Uncharacterized protein</fullName>
    </submittedName>
</protein>
<dbReference type="AlphaFoldDB" id="A0AAD8P3D9"/>
<gene>
    <name evidence="2" type="ORF">QVD17_08806</name>
</gene>
<name>A0AAD8P3D9_TARER</name>
<evidence type="ECO:0000256" key="1">
    <source>
        <dbReference type="SAM" id="MobiDB-lite"/>
    </source>
</evidence>
<dbReference type="EMBL" id="JAUHHV010000002">
    <property type="protein sequence ID" value="KAK1431973.1"/>
    <property type="molecule type" value="Genomic_DNA"/>
</dbReference>
<evidence type="ECO:0000313" key="3">
    <source>
        <dbReference type="Proteomes" id="UP001229421"/>
    </source>
</evidence>
<feature type="compositionally biased region" description="Basic and acidic residues" evidence="1">
    <location>
        <begin position="66"/>
        <end position="78"/>
    </location>
</feature>
<keyword evidence="3" id="KW-1185">Reference proteome</keyword>
<feature type="compositionally biased region" description="Polar residues" evidence="1">
    <location>
        <begin position="31"/>
        <end position="42"/>
    </location>
</feature>
<evidence type="ECO:0000313" key="2">
    <source>
        <dbReference type="EMBL" id="KAK1431973.1"/>
    </source>
</evidence>
<proteinExistence type="predicted"/>